<reference evidence="1" key="1">
    <citation type="journal article" date="2021" name="Nat. Commun.">
        <title>Genetic determinants of endophytism in the Arabidopsis root mycobiome.</title>
        <authorList>
            <person name="Mesny F."/>
            <person name="Miyauchi S."/>
            <person name="Thiergart T."/>
            <person name="Pickel B."/>
            <person name="Atanasova L."/>
            <person name="Karlsson M."/>
            <person name="Huettel B."/>
            <person name="Barry K.W."/>
            <person name="Haridas S."/>
            <person name="Chen C."/>
            <person name="Bauer D."/>
            <person name="Andreopoulos W."/>
            <person name="Pangilinan J."/>
            <person name="LaButti K."/>
            <person name="Riley R."/>
            <person name="Lipzen A."/>
            <person name="Clum A."/>
            <person name="Drula E."/>
            <person name="Henrissat B."/>
            <person name="Kohler A."/>
            <person name="Grigoriev I.V."/>
            <person name="Martin F.M."/>
            <person name="Hacquard S."/>
        </authorList>
    </citation>
    <scope>NUCLEOTIDE SEQUENCE</scope>
    <source>
        <strain evidence="1">MPI-CAGE-CH-0235</strain>
    </source>
</reference>
<evidence type="ECO:0000313" key="2">
    <source>
        <dbReference type="Proteomes" id="UP000813444"/>
    </source>
</evidence>
<name>A0A8K0WZ91_9HYPO</name>
<gene>
    <name evidence="1" type="ORF">B0I35DRAFT_420659</name>
</gene>
<evidence type="ECO:0000313" key="1">
    <source>
        <dbReference type="EMBL" id="KAH7329686.1"/>
    </source>
</evidence>
<sequence length="66" mass="7567">MRFHRRGRVNLAKVTKISSICLITSCGVLLKAELFPHQVLKAIVSYQQILLKGPQRLVPTKRRQVQ</sequence>
<proteinExistence type="predicted"/>
<comment type="caution">
    <text evidence="1">The sequence shown here is derived from an EMBL/GenBank/DDBJ whole genome shotgun (WGS) entry which is preliminary data.</text>
</comment>
<protein>
    <submittedName>
        <fullName evidence="1">Uncharacterized protein</fullName>
    </submittedName>
</protein>
<dbReference type="EMBL" id="JAGPNK010000001">
    <property type="protein sequence ID" value="KAH7329686.1"/>
    <property type="molecule type" value="Genomic_DNA"/>
</dbReference>
<dbReference type="AlphaFoldDB" id="A0A8K0WZ91"/>
<organism evidence="1 2">
    <name type="scientific">Stachybotrys elegans</name>
    <dbReference type="NCBI Taxonomy" id="80388"/>
    <lineage>
        <taxon>Eukaryota</taxon>
        <taxon>Fungi</taxon>
        <taxon>Dikarya</taxon>
        <taxon>Ascomycota</taxon>
        <taxon>Pezizomycotina</taxon>
        <taxon>Sordariomycetes</taxon>
        <taxon>Hypocreomycetidae</taxon>
        <taxon>Hypocreales</taxon>
        <taxon>Stachybotryaceae</taxon>
        <taxon>Stachybotrys</taxon>
    </lineage>
</organism>
<accession>A0A8K0WZ91</accession>
<keyword evidence="2" id="KW-1185">Reference proteome</keyword>
<dbReference type="Proteomes" id="UP000813444">
    <property type="component" value="Unassembled WGS sequence"/>
</dbReference>